<dbReference type="Pfam" id="PF00441">
    <property type="entry name" value="Acyl-CoA_dh_1"/>
    <property type="match status" value="1"/>
</dbReference>
<evidence type="ECO:0000259" key="8">
    <source>
        <dbReference type="Pfam" id="PF02770"/>
    </source>
</evidence>
<dbReference type="PANTHER" id="PTHR43292">
    <property type="entry name" value="ACYL-COA DEHYDROGENASE"/>
    <property type="match status" value="1"/>
</dbReference>
<evidence type="ECO:0000256" key="3">
    <source>
        <dbReference type="ARBA" id="ARBA00022630"/>
    </source>
</evidence>
<organism evidence="10 11">
    <name type="scientific">Phytohabitans maris</name>
    <dbReference type="NCBI Taxonomy" id="3071409"/>
    <lineage>
        <taxon>Bacteria</taxon>
        <taxon>Bacillati</taxon>
        <taxon>Actinomycetota</taxon>
        <taxon>Actinomycetes</taxon>
        <taxon>Micromonosporales</taxon>
        <taxon>Micromonosporaceae</taxon>
    </lineage>
</organism>
<evidence type="ECO:0000313" key="10">
    <source>
        <dbReference type="EMBL" id="MDQ7908566.1"/>
    </source>
</evidence>
<dbReference type="PANTHER" id="PTHR43292:SF4">
    <property type="entry name" value="ACYL-COA DEHYDROGENASE FADE34"/>
    <property type="match status" value="1"/>
</dbReference>
<keyword evidence="4 6" id="KW-0274">FAD</keyword>
<evidence type="ECO:0000256" key="6">
    <source>
        <dbReference type="RuleBase" id="RU362125"/>
    </source>
</evidence>
<dbReference type="InterPro" id="IPR036250">
    <property type="entry name" value="AcylCo_DH-like_C"/>
</dbReference>
<evidence type="ECO:0000256" key="5">
    <source>
        <dbReference type="ARBA" id="ARBA00023002"/>
    </source>
</evidence>
<reference evidence="10 11" key="1">
    <citation type="submission" date="2023-08" db="EMBL/GenBank/DDBJ databases">
        <title>Phytohabitans sansha sp. nov., isolated from marine sediment.</title>
        <authorList>
            <person name="Zhao Y."/>
            <person name="Yi K."/>
        </authorList>
    </citation>
    <scope>NUCLEOTIDE SEQUENCE [LARGE SCALE GENOMIC DNA]</scope>
    <source>
        <strain evidence="10 11">ZYX-F-186</strain>
    </source>
</reference>
<dbReference type="InterPro" id="IPR009100">
    <property type="entry name" value="AcylCoA_DH/oxidase_NM_dom_sf"/>
</dbReference>
<feature type="domain" description="Acyl-CoA dehydrogenase/oxidase N-terminal" evidence="9">
    <location>
        <begin position="10"/>
        <end position="112"/>
    </location>
</feature>
<dbReference type="Gene3D" id="1.10.540.10">
    <property type="entry name" value="Acyl-CoA dehydrogenase/oxidase, N-terminal domain"/>
    <property type="match status" value="1"/>
</dbReference>
<evidence type="ECO:0000259" key="9">
    <source>
        <dbReference type="Pfam" id="PF02771"/>
    </source>
</evidence>
<keyword evidence="11" id="KW-1185">Reference proteome</keyword>
<keyword evidence="3 6" id="KW-0285">Flavoprotein</keyword>
<dbReference type="EMBL" id="JAVHUY010000031">
    <property type="protein sequence ID" value="MDQ7908566.1"/>
    <property type="molecule type" value="Genomic_DNA"/>
</dbReference>
<dbReference type="Gene3D" id="1.20.140.10">
    <property type="entry name" value="Butyryl-CoA Dehydrogenase, subunit A, domain 3"/>
    <property type="match status" value="1"/>
</dbReference>
<dbReference type="Pfam" id="PF02771">
    <property type="entry name" value="Acyl-CoA_dh_N"/>
    <property type="match status" value="1"/>
</dbReference>
<evidence type="ECO:0000256" key="1">
    <source>
        <dbReference type="ARBA" id="ARBA00001974"/>
    </source>
</evidence>
<protein>
    <submittedName>
        <fullName evidence="10">Acyl-CoA dehydrogenase family protein</fullName>
    </submittedName>
</protein>
<feature type="domain" description="Acyl-CoA oxidase/dehydrogenase middle" evidence="8">
    <location>
        <begin position="116"/>
        <end position="200"/>
    </location>
</feature>
<dbReference type="InterPro" id="IPR006091">
    <property type="entry name" value="Acyl-CoA_Oxase/DH_mid-dom"/>
</dbReference>
<evidence type="ECO:0000256" key="2">
    <source>
        <dbReference type="ARBA" id="ARBA00009347"/>
    </source>
</evidence>
<evidence type="ECO:0000259" key="7">
    <source>
        <dbReference type="Pfam" id="PF00441"/>
    </source>
</evidence>
<dbReference type="RefSeq" id="WP_308715837.1">
    <property type="nucleotide sequence ID" value="NZ_JAVHUY010000031.1"/>
</dbReference>
<dbReference type="SUPFAM" id="SSF56645">
    <property type="entry name" value="Acyl-CoA dehydrogenase NM domain-like"/>
    <property type="match status" value="1"/>
</dbReference>
<comment type="cofactor">
    <cofactor evidence="1 6">
        <name>FAD</name>
        <dbReference type="ChEBI" id="CHEBI:57692"/>
    </cofactor>
</comment>
<dbReference type="Gene3D" id="2.40.110.10">
    <property type="entry name" value="Butyryl-CoA Dehydrogenase, subunit A, domain 2"/>
    <property type="match status" value="1"/>
</dbReference>
<dbReference type="SUPFAM" id="SSF47203">
    <property type="entry name" value="Acyl-CoA dehydrogenase C-terminal domain-like"/>
    <property type="match status" value="1"/>
</dbReference>
<proteinExistence type="inferred from homology"/>
<dbReference type="InterPro" id="IPR046373">
    <property type="entry name" value="Acyl-CoA_Oxase/DH_mid-dom_sf"/>
</dbReference>
<accession>A0ABU0ZNE3</accession>
<dbReference type="InterPro" id="IPR052161">
    <property type="entry name" value="Mycobact_Acyl-CoA_DH"/>
</dbReference>
<evidence type="ECO:0000256" key="4">
    <source>
        <dbReference type="ARBA" id="ARBA00022827"/>
    </source>
</evidence>
<name>A0ABU0ZNE3_9ACTN</name>
<comment type="caution">
    <text evidence="10">The sequence shown here is derived from an EMBL/GenBank/DDBJ whole genome shotgun (WGS) entry which is preliminary data.</text>
</comment>
<dbReference type="InterPro" id="IPR009075">
    <property type="entry name" value="AcylCo_DH/oxidase_C"/>
</dbReference>
<feature type="domain" description="Acyl-CoA dehydrogenase/oxidase C-terminal" evidence="7">
    <location>
        <begin position="248"/>
        <end position="374"/>
    </location>
</feature>
<dbReference type="InterPro" id="IPR013786">
    <property type="entry name" value="AcylCoA_DH/ox_N"/>
</dbReference>
<comment type="similarity">
    <text evidence="2 6">Belongs to the acyl-CoA dehydrogenase family.</text>
</comment>
<keyword evidence="5 6" id="KW-0560">Oxidoreductase</keyword>
<dbReference type="Proteomes" id="UP001230908">
    <property type="component" value="Unassembled WGS sequence"/>
</dbReference>
<sequence length="394" mass="42455">MDFSAVVLDDELEAFAAEVREFVAAHVTDEVRAEERRTGSGFNLALHKAMGAKGWIVPRLDRARLRILELALEAADAPLITLSTTRLVLSAVERYAAADLRAELLPKVLAGDVRFCLGYTEPDGGSDIAAAKTRAVRDGDEWVVNGQKVFTTGAQNCQYTFLITRTDPSVPKHKGLTMFLLPLETPGVEIGPIHTVGGERTNVVYYGDVRVPDRYRLGPVNGGWAVLRGPLDEEHFGAGHTDGLADLNIGSSWARLQRRGLAAAVRWARTARRPDGSHPIDDPTVRVRLGRIALDVEAALGTPGPMGRVRVSETLIRGSADLVDLVGPEALLPQGTEGCWEDGILDYAHRFAQGTAIYGGTTEVFRNIIAQHVLGLPRPVLPGSKALVGAGTAR</sequence>
<dbReference type="InterPro" id="IPR037069">
    <property type="entry name" value="AcylCoA_DH/ox_N_sf"/>
</dbReference>
<evidence type="ECO:0000313" key="11">
    <source>
        <dbReference type="Proteomes" id="UP001230908"/>
    </source>
</evidence>
<dbReference type="Pfam" id="PF02770">
    <property type="entry name" value="Acyl-CoA_dh_M"/>
    <property type="match status" value="1"/>
</dbReference>
<gene>
    <name evidence="10" type="ORF">RB614_28950</name>
</gene>